<evidence type="ECO:0000256" key="1">
    <source>
        <dbReference type="ARBA" id="ARBA00022723"/>
    </source>
</evidence>
<evidence type="ECO:0000256" key="4">
    <source>
        <dbReference type="ARBA" id="ARBA00022833"/>
    </source>
</evidence>
<dbReference type="GO" id="GO:0043186">
    <property type="term" value="C:P granule"/>
    <property type="evidence" value="ECO:0007669"/>
    <property type="project" value="UniProtKB-ARBA"/>
</dbReference>
<reference evidence="8 9" key="1">
    <citation type="submission" date="2022-05" db="EMBL/GenBank/DDBJ databases">
        <title>Chromosome-level reference genomes for two strains of Caenorhabditis briggsae: an improved platform for comparative genomics.</title>
        <authorList>
            <person name="Stevens L."/>
            <person name="Andersen E.C."/>
        </authorList>
    </citation>
    <scope>NUCLEOTIDE SEQUENCE [LARGE SCALE GENOMIC DNA]</scope>
    <source>
        <strain evidence="8">QX1410_ONT</strain>
        <tissue evidence="8">Whole-organism</tissue>
    </source>
</reference>
<dbReference type="InterPro" id="IPR045877">
    <property type="entry name" value="ZFP36-like"/>
</dbReference>
<dbReference type="KEGG" id="cbr:CBG_23753"/>
<dbReference type="Proteomes" id="UP000827892">
    <property type="component" value="Chromosome IV"/>
</dbReference>
<evidence type="ECO:0000259" key="7">
    <source>
        <dbReference type="PROSITE" id="PS50103"/>
    </source>
</evidence>
<dbReference type="PROSITE" id="PS50103">
    <property type="entry name" value="ZF_C3H1"/>
    <property type="match status" value="2"/>
</dbReference>
<dbReference type="GO" id="GO:0003729">
    <property type="term" value="F:mRNA binding"/>
    <property type="evidence" value="ECO:0007669"/>
    <property type="project" value="InterPro"/>
</dbReference>
<dbReference type="InterPro" id="IPR000571">
    <property type="entry name" value="Znf_CCCH"/>
</dbReference>
<dbReference type="Gene3D" id="4.10.1000.10">
    <property type="entry name" value="Zinc finger, CCCH-type"/>
    <property type="match status" value="1"/>
</dbReference>
<dbReference type="PANTHER" id="PTHR12547">
    <property type="entry name" value="CCCH ZINC FINGER/TIS11-RELATED"/>
    <property type="match status" value="1"/>
</dbReference>
<evidence type="ECO:0000256" key="3">
    <source>
        <dbReference type="ARBA" id="ARBA00022771"/>
    </source>
</evidence>
<evidence type="ECO:0000256" key="2">
    <source>
        <dbReference type="ARBA" id="ARBA00022737"/>
    </source>
</evidence>
<dbReference type="AlphaFoldDB" id="A0AAE9AH26"/>
<dbReference type="GO" id="GO:0080090">
    <property type="term" value="P:regulation of primary metabolic process"/>
    <property type="evidence" value="ECO:0007669"/>
    <property type="project" value="UniProtKB-ARBA"/>
</dbReference>
<dbReference type="FunFam" id="4.10.1000.10:FF:000018">
    <property type="entry name" value="Zinc finger protein"/>
    <property type="match status" value="1"/>
</dbReference>
<feature type="compositionally biased region" description="Polar residues" evidence="6">
    <location>
        <begin position="1"/>
        <end position="14"/>
    </location>
</feature>
<dbReference type="GO" id="GO:0010468">
    <property type="term" value="P:regulation of gene expression"/>
    <property type="evidence" value="ECO:0007669"/>
    <property type="project" value="UniProtKB-ARBA"/>
</dbReference>
<dbReference type="SUPFAM" id="SSF90229">
    <property type="entry name" value="CCCH zinc finger"/>
    <property type="match status" value="2"/>
</dbReference>
<feature type="domain" description="C3H1-type" evidence="7">
    <location>
        <begin position="100"/>
        <end position="128"/>
    </location>
</feature>
<evidence type="ECO:0000313" key="9">
    <source>
        <dbReference type="Proteomes" id="UP000827892"/>
    </source>
</evidence>
<dbReference type="InterPro" id="IPR036855">
    <property type="entry name" value="Znf_CCCH_sf"/>
</dbReference>
<sequence length="271" mass="30402">MTGSESRNNDSTMSFKKENREAADTLNLLNQTLPSVSVPPGLSDIEKSFARDFQPFVQQDQMLKTLVSQAARNALASQDPCTIPDDLREELMRQKRKDDAFKTALCDSYKRSQTCSYGEQCRFAHGVHELRLPQNPRGRNHPKYKTVLCDKFSTTGNCKYGTRCQFIHKIVNPTLLAQESGILNNTAVNNSSCISSSNAFNQSLFMPAMSADLSMDLSMDLNQSLPIRRADLARAFARANQLDSTDDSVTRMARIFGNQFHRDLTFAGLRN</sequence>
<keyword evidence="3 5" id="KW-0863">Zinc-finger</keyword>
<keyword evidence="4 5" id="KW-0862">Zinc</keyword>
<dbReference type="OMA" id="NDSTMSF"/>
<feature type="domain" description="C3H1-type" evidence="7">
    <location>
        <begin position="143"/>
        <end position="171"/>
    </location>
</feature>
<evidence type="ECO:0000256" key="5">
    <source>
        <dbReference type="PROSITE-ProRule" id="PRU00723"/>
    </source>
</evidence>
<name>A0AAE9AH26_CAEBR</name>
<keyword evidence="1 5" id="KW-0479">Metal-binding</keyword>
<dbReference type="EMBL" id="CP090894">
    <property type="protein sequence ID" value="ULT97062.1"/>
    <property type="molecule type" value="Genomic_DNA"/>
</dbReference>
<evidence type="ECO:0000313" key="8">
    <source>
        <dbReference type="EMBL" id="ULT97062.1"/>
    </source>
</evidence>
<gene>
    <name evidence="8" type="ORF">L3Y34_005111</name>
</gene>
<feature type="region of interest" description="Disordered" evidence="6">
    <location>
        <begin position="1"/>
        <end position="21"/>
    </location>
</feature>
<organism evidence="8 9">
    <name type="scientific">Caenorhabditis briggsae</name>
    <dbReference type="NCBI Taxonomy" id="6238"/>
    <lineage>
        <taxon>Eukaryota</taxon>
        <taxon>Metazoa</taxon>
        <taxon>Ecdysozoa</taxon>
        <taxon>Nematoda</taxon>
        <taxon>Chromadorea</taxon>
        <taxon>Rhabditida</taxon>
        <taxon>Rhabditina</taxon>
        <taxon>Rhabditomorpha</taxon>
        <taxon>Rhabditoidea</taxon>
        <taxon>Rhabditidae</taxon>
        <taxon>Peloderinae</taxon>
        <taxon>Caenorhabditis</taxon>
    </lineage>
</organism>
<keyword evidence="2" id="KW-0677">Repeat</keyword>
<dbReference type="GO" id="GO:0008270">
    <property type="term" value="F:zinc ion binding"/>
    <property type="evidence" value="ECO:0007669"/>
    <property type="project" value="UniProtKB-KW"/>
</dbReference>
<proteinExistence type="predicted"/>
<dbReference type="PANTHER" id="PTHR12547:SF110">
    <property type="entry name" value="C3H1-TYPE DOMAIN-CONTAINING PROTEIN-RELATED"/>
    <property type="match status" value="1"/>
</dbReference>
<dbReference type="GO" id="GO:0030154">
    <property type="term" value="P:cell differentiation"/>
    <property type="evidence" value="ECO:0007669"/>
    <property type="project" value="UniProtKB-ARBA"/>
</dbReference>
<feature type="zinc finger region" description="C3H1-type" evidence="5">
    <location>
        <begin position="143"/>
        <end position="171"/>
    </location>
</feature>
<dbReference type="FunFam" id="4.10.1000.10:FF:000001">
    <property type="entry name" value="zinc finger CCCH domain-containing protein 15-like"/>
    <property type="match status" value="1"/>
</dbReference>
<evidence type="ECO:0000256" key="6">
    <source>
        <dbReference type="SAM" id="MobiDB-lite"/>
    </source>
</evidence>
<dbReference type="Gene3D" id="6.10.250.3220">
    <property type="match status" value="1"/>
</dbReference>
<protein>
    <recommendedName>
        <fullName evidence="7">C3H1-type domain-containing protein</fullName>
    </recommendedName>
</protein>
<dbReference type="SMART" id="SM00356">
    <property type="entry name" value="ZnF_C3H1"/>
    <property type="match status" value="2"/>
</dbReference>
<feature type="zinc finger region" description="C3H1-type" evidence="5">
    <location>
        <begin position="100"/>
        <end position="128"/>
    </location>
</feature>
<accession>A0AAE9AH26</accession>
<dbReference type="Pfam" id="PF00642">
    <property type="entry name" value="zf-CCCH"/>
    <property type="match status" value="2"/>
</dbReference>